<dbReference type="RefSeq" id="WP_379897488.1">
    <property type="nucleotide sequence ID" value="NZ_JBHRTR010000004.1"/>
</dbReference>
<dbReference type="Proteomes" id="UP001595528">
    <property type="component" value="Unassembled WGS sequence"/>
</dbReference>
<evidence type="ECO:0000256" key="2">
    <source>
        <dbReference type="ARBA" id="ARBA00022898"/>
    </source>
</evidence>
<keyword evidence="4" id="KW-0808">Transferase</keyword>
<comment type="cofactor">
    <cofactor evidence="1">
        <name>pyridoxal 5'-phosphate</name>
        <dbReference type="ChEBI" id="CHEBI:597326"/>
    </cofactor>
</comment>
<dbReference type="Gene3D" id="3.40.640.10">
    <property type="entry name" value="Type I PLP-dependent aspartate aminotransferase-like (Major domain)"/>
    <property type="match status" value="1"/>
</dbReference>
<reference evidence="5" key="1">
    <citation type="journal article" date="2019" name="Int. J. Syst. Evol. Microbiol.">
        <title>The Global Catalogue of Microorganisms (GCM) 10K type strain sequencing project: providing services to taxonomists for standard genome sequencing and annotation.</title>
        <authorList>
            <consortium name="The Broad Institute Genomics Platform"/>
            <consortium name="The Broad Institute Genome Sequencing Center for Infectious Disease"/>
            <person name="Wu L."/>
            <person name="Ma J."/>
        </authorList>
    </citation>
    <scope>NUCLEOTIDE SEQUENCE [LARGE SCALE GENOMIC DNA]</scope>
    <source>
        <strain evidence="5">KCTC 42964</strain>
    </source>
</reference>
<gene>
    <name evidence="4" type="ORF">ACFOGJ_00840</name>
</gene>
<dbReference type="InterPro" id="IPR005814">
    <property type="entry name" value="Aminotrans_3"/>
</dbReference>
<dbReference type="Pfam" id="PF00202">
    <property type="entry name" value="Aminotran_3"/>
    <property type="match status" value="1"/>
</dbReference>
<dbReference type="SUPFAM" id="SSF53383">
    <property type="entry name" value="PLP-dependent transferases"/>
    <property type="match status" value="1"/>
</dbReference>
<evidence type="ECO:0000313" key="5">
    <source>
        <dbReference type="Proteomes" id="UP001595528"/>
    </source>
</evidence>
<dbReference type="CDD" id="cd00610">
    <property type="entry name" value="OAT_like"/>
    <property type="match status" value="1"/>
</dbReference>
<keyword evidence="5" id="KW-1185">Reference proteome</keyword>
<dbReference type="Gene3D" id="3.90.1150.10">
    <property type="entry name" value="Aspartate Aminotransferase, domain 1"/>
    <property type="match status" value="1"/>
</dbReference>
<evidence type="ECO:0000313" key="4">
    <source>
        <dbReference type="EMBL" id="MFC3225756.1"/>
    </source>
</evidence>
<evidence type="ECO:0000256" key="3">
    <source>
        <dbReference type="RuleBase" id="RU003560"/>
    </source>
</evidence>
<accession>A0ABV7KTP0</accession>
<sequence>MPAMPPMFETSAIVRRFRESNRKSAEHEQRARKVVPGGTSRATMLQKPFPVYLADARGASVWDLDGNERLDFNNNMLAMIHGHGHPEVVAAVKAQLERTSAFTSVSEREAELAETLCGRVASIDKVTFDNSGTEAVMMAIRLARAYTGRTRILRFEGGYHGFYDPVITGSFSNPPVDAPHDPHPPVRDMAGMPPGVTEDAVLVPYNDAEAVRRVFREQGERLAAVIVEPMLGGGGMIPGLPDFLRTIREESAKTGTVMICDEVITLRFATGGAQEVYGLAPDLTTMGKIIGGGYPVGAVGGRAEIMDLCRPADEGGAVMTMGTFNSNPVTVTAGLATLKLLDKAAIDRLNGLGDRLRKGLSDCIEKRQVPARVTGAASCFDIHFTRREINNARDVATDDEALQQVCSLGLANRGILVSKSRKGGLSTVMDEGIIDRAVEAFDDTLTEMTAEGWFDSARH</sequence>
<name>A0ABV7KTP0_9PROT</name>
<dbReference type="InterPro" id="IPR015422">
    <property type="entry name" value="PyrdxlP-dep_Trfase_small"/>
</dbReference>
<comment type="similarity">
    <text evidence="3">Belongs to the class-III pyridoxal-phosphate-dependent aminotransferase family.</text>
</comment>
<dbReference type="GO" id="GO:0008483">
    <property type="term" value="F:transaminase activity"/>
    <property type="evidence" value="ECO:0007669"/>
    <property type="project" value="UniProtKB-KW"/>
</dbReference>
<protein>
    <submittedName>
        <fullName evidence="4">Aspartate aminotransferase family protein</fullName>
    </submittedName>
</protein>
<keyword evidence="2 3" id="KW-0663">Pyridoxal phosphate</keyword>
<dbReference type="PANTHER" id="PTHR43713">
    <property type="entry name" value="GLUTAMATE-1-SEMIALDEHYDE 2,1-AMINOMUTASE"/>
    <property type="match status" value="1"/>
</dbReference>
<dbReference type="EMBL" id="JBHRTR010000004">
    <property type="protein sequence ID" value="MFC3225756.1"/>
    <property type="molecule type" value="Genomic_DNA"/>
</dbReference>
<organism evidence="4 5">
    <name type="scientific">Marinibaculum pumilum</name>
    <dbReference type="NCBI Taxonomy" id="1766165"/>
    <lineage>
        <taxon>Bacteria</taxon>
        <taxon>Pseudomonadati</taxon>
        <taxon>Pseudomonadota</taxon>
        <taxon>Alphaproteobacteria</taxon>
        <taxon>Rhodospirillales</taxon>
        <taxon>Rhodospirillaceae</taxon>
        <taxon>Marinibaculum</taxon>
    </lineage>
</organism>
<evidence type="ECO:0000256" key="1">
    <source>
        <dbReference type="ARBA" id="ARBA00001933"/>
    </source>
</evidence>
<dbReference type="InterPro" id="IPR015424">
    <property type="entry name" value="PyrdxlP-dep_Trfase"/>
</dbReference>
<proteinExistence type="inferred from homology"/>
<dbReference type="InterPro" id="IPR015421">
    <property type="entry name" value="PyrdxlP-dep_Trfase_major"/>
</dbReference>
<dbReference type="PANTHER" id="PTHR43713:SF3">
    <property type="entry name" value="GLUTAMATE-1-SEMIALDEHYDE 2,1-AMINOMUTASE 1, CHLOROPLASTIC-RELATED"/>
    <property type="match status" value="1"/>
</dbReference>
<keyword evidence="4" id="KW-0032">Aminotransferase</keyword>
<comment type="caution">
    <text evidence="4">The sequence shown here is derived from an EMBL/GenBank/DDBJ whole genome shotgun (WGS) entry which is preliminary data.</text>
</comment>